<feature type="transmembrane region" description="Helical" evidence="6">
    <location>
        <begin position="307"/>
        <end position="327"/>
    </location>
</feature>
<keyword evidence="8" id="KW-1185">Reference proteome</keyword>
<sequence length="389" mass="43795">MVLCLIKAQTHFHKWEVDDIDNQILQVALRFIFVVMIAISFIFFTYFSWIYLQPFIFAIVLSFFFQPFIHLLNNHLRIPRGAAILLVLFIFGGLAGGLLALLVAEIIRGIQYLASGVPGHFSLLTNYLTQGTLDFLSPLLTKGEAFTNKLSVNQQQTLEEYFKVAQEKFSETSLTLLNSALEATGLFLAELPSSFAFIFITLLATFFICKDWGMIVKFFMKVFPEGLSERVYIFRGEFIQTIKGLIRAQCMLVMISTSLIAIGLLIIGAPHPLTITFLAALVDFIPYVGTGIIFIPWIIYQFLTGEFMMTICLSILYMVVMLTRQTLEPKLLADHFGVPPIILLISLFLGFQLFGGLGMLISPIALMTIQTLVKTGVTKEIWTYIIGKT</sequence>
<feature type="transmembrane region" description="Helical" evidence="6">
    <location>
        <begin position="186"/>
        <end position="209"/>
    </location>
</feature>
<feature type="transmembrane region" description="Helical" evidence="6">
    <location>
        <begin position="84"/>
        <end position="107"/>
    </location>
</feature>
<protein>
    <submittedName>
        <fullName evidence="7">Sporulation integral membrane protein YtvI</fullName>
    </submittedName>
</protein>
<evidence type="ECO:0000256" key="3">
    <source>
        <dbReference type="ARBA" id="ARBA00022692"/>
    </source>
</evidence>
<dbReference type="Pfam" id="PF01594">
    <property type="entry name" value="AI-2E_transport"/>
    <property type="match status" value="1"/>
</dbReference>
<feature type="transmembrane region" description="Helical" evidence="6">
    <location>
        <begin position="55"/>
        <end position="72"/>
    </location>
</feature>
<keyword evidence="5 6" id="KW-0472">Membrane</keyword>
<keyword evidence="3 6" id="KW-0812">Transmembrane</keyword>
<evidence type="ECO:0000256" key="1">
    <source>
        <dbReference type="ARBA" id="ARBA00004141"/>
    </source>
</evidence>
<evidence type="ECO:0000256" key="4">
    <source>
        <dbReference type="ARBA" id="ARBA00022989"/>
    </source>
</evidence>
<dbReference type="GO" id="GO:0055085">
    <property type="term" value="P:transmembrane transport"/>
    <property type="evidence" value="ECO:0007669"/>
    <property type="project" value="TreeGrafter"/>
</dbReference>
<dbReference type="InterPro" id="IPR014227">
    <property type="entry name" value="YtvI-like"/>
</dbReference>
<comment type="similarity">
    <text evidence="2">Belongs to the autoinducer-2 exporter (AI-2E) (TC 2.A.86) family.</text>
</comment>
<evidence type="ECO:0000256" key="5">
    <source>
        <dbReference type="ARBA" id="ARBA00023136"/>
    </source>
</evidence>
<gene>
    <name evidence="7" type="ORF">SAMN05421677_10186</name>
</gene>
<feature type="transmembrane region" description="Helical" evidence="6">
    <location>
        <begin position="250"/>
        <end position="269"/>
    </location>
</feature>
<evidence type="ECO:0000313" key="8">
    <source>
        <dbReference type="Proteomes" id="UP000198860"/>
    </source>
</evidence>
<dbReference type="EMBL" id="FNIZ01000001">
    <property type="protein sequence ID" value="SDN77129.1"/>
    <property type="molecule type" value="Genomic_DNA"/>
</dbReference>
<name>A0A1H0E458_HALAD</name>
<dbReference type="AlphaFoldDB" id="A0A1H0E458"/>
<evidence type="ECO:0000256" key="6">
    <source>
        <dbReference type="SAM" id="Phobius"/>
    </source>
</evidence>
<keyword evidence="4 6" id="KW-1133">Transmembrane helix</keyword>
<evidence type="ECO:0000256" key="2">
    <source>
        <dbReference type="ARBA" id="ARBA00009773"/>
    </source>
</evidence>
<dbReference type="NCBIfam" id="TIGR02872">
    <property type="entry name" value="spore_ytvI"/>
    <property type="match status" value="1"/>
</dbReference>
<feature type="transmembrane region" description="Helical" evidence="6">
    <location>
        <begin position="339"/>
        <end position="361"/>
    </location>
</feature>
<evidence type="ECO:0000313" key="7">
    <source>
        <dbReference type="EMBL" id="SDN77129.1"/>
    </source>
</evidence>
<dbReference type="PANTHER" id="PTHR21716">
    <property type="entry name" value="TRANSMEMBRANE PROTEIN"/>
    <property type="match status" value="1"/>
</dbReference>
<feature type="transmembrane region" description="Helical" evidence="6">
    <location>
        <begin position="275"/>
        <end position="300"/>
    </location>
</feature>
<accession>A0A1H0E458</accession>
<organism evidence="7 8">
    <name type="scientific">Halobacillus aidingensis</name>
    <dbReference type="NCBI Taxonomy" id="240303"/>
    <lineage>
        <taxon>Bacteria</taxon>
        <taxon>Bacillati</taxon>
        <taxon>Bacillota</taxon>
        <taxon>Bacilli</taxon>
        <taxon>Bacillales</taxon>
        <taxon>Bacillaceae</taxon>
        <taxon>Halobacillus</taxon>
    </lineage>
</organism>
<dbReference type="Proteomes" id="UP000198860">
    <property type="component" value="Unassembled WGS sequence"/>
</dbReference>
<dbReference type="PANTHER" id="PTHR21716:SF68">
    <property type="entry name" value="TRANSPORT PROTEIN YTVI-RELATED"/>
    <property type="match status" value="1"/>
</dbReference>
<reference evidence="8" key="1">
    <citation type="submission" date="2016-10" db="EMBL/GenBank/DDBJ databases">
        <authorList>
            <person name="Varghese N."/>
            <person name="Submissions S."/>
        </authorList>
    </citation>
    <scope>NUCLEOTIDE SEQUENCE [LARGE SCALE GENOMIC DNA]</scope>
    <source>
        <strain evidence="8">CGMCC 1.3703</strain>
    </source>
</reference>
<feature type="transmembrane region" description="Helical" evidence="6">
    <location>
        <begin position="27"/>
        <end position="49"/>
    </location>
</feature>
<dbReference type="GO" id="GO:0016020">
    <property type="term" value="C:membrane"/>
    <property type="evidence" value="ECO:0007669"/>
    <property type="project" value="UniProtKB-SubCell"/>
</dbReference>
<comment type="subcellular location">
    <subcellularLocation>
        <location evidence="1">Membrane</location>
        <topology evidence="1">Multi-pass membrane protein</topology>
    </subcellularLocation>
</comment>
<dbReference type="InterPro" id="IPR002549">
    <property type="entry name" value="AI-2E-like"/>
</dbReference>
<proteinExistence type="inferred from homology"/>
<dbReference type="STRING" id="240303.SAMN05421677_10186"/>